<dbReference type="PANTHER" id="PTHR43808">
    <property type="entry name" value="ACETYLORNITHINE DEACETYLASE"/>
    <property type="match status" value="1"/>
</dbReference>
<dbReference type="SUPFAM" id="SSF53187">
    <property type="entry name" value="Zn-dependent exopeptidases"/>
    <property type="match status" value="1"/>
</dbReference>
<dbReference type="Proteomes" id="UP000184088">
    <property type="component" value="Unassembled WGS sequence"/>
</dbReference>
<dbReference type="EMBL" id="FQVH01000002">
    <property type="protein sequence ID" value="SHE48149.1"/>
    <property type="molecule type" value="Genomic_DNA"/>
</dbReference>
<comment type="cofactor">
    <cofactor evidence="1">
        <name>Zn(2+)</name>
        <dbReference type="ChEBI" id="CHEBI:29105"/>
    </cofactor>
</comment>
<feature type="domain" description="Peptidase M20 dimerisation" evidence="9">
    <location>
        <begin position="259"/>
        <end position="369"/>
    </location>
</feature>
<name>A0A1M4TUI8_9THEO</name>
<keyword evidence="8" id="KW-0482">Metalloprotease</keyword>
<dbReference type="GO" id="GO:0006508">
    <property type="term" value="P:proteolysis"/>
    <property type="evidence" value="ECO:0007669"/>
    <property type="project" value="UniProtKB-KW"/>
</dbReference>
<dbReference type="OrthoDB" id="9761532at2"/>
<dbReference type="GO" id="GO:0008237">
    <property type="term" value="F:metallopeptidase activity"/>
    <property type="evidence" value="ECO:0007669"/>
    <property type="project" value="UniProtKB-KW"/>
</dbReference>
<dbReference type="GO" id="GO:0006526">
    <property type="term" value="P:L-arginine biosynthetic process"/>
    <property type="evidence" value="ECO:0007669"/>
    <property type="project" value="TreeGrafter"/>
</dbReference>
<evidence type="ECO:0000313" key="11">
    <source>
        <dbReference type="Proteomes" id="UP000184088"/>
    </source>
</evidence>
<dbReference type="AlphaFoldDB" id="A0A1M4TUI8"/>
<evidence type="ECO:0000256" key="2">
    <source>
        <dbReference type="ARBA" id="ARBA00006247"/>
    </source>
</evidence>
<dbReference type="SUPFAM" id="SSF55031">
    <property type="entry name" value="Bacterial exopeptidase dimerisation domain"/>
    <property type="match status" value="1"/>
</dbReference>
<keyword evidence="11" id="KW-1185">Reference proteome</keyword>
<dbReference type="InterPro" id="IPR011650">
    <property type="entry name" value="Peptidase_M20_dimer"/>
</dbReference>
<reference evidence="10 11" key="1">
    <citation type="submission" date="2016-11" db="EMBL/GenBank/DDBJ databases">
        <authorList>
            <person name="Jaros S."/>
            <person name="Januszkiewicz K."/>
            <person name="Wedrychowicz H."/>
        </authorList>
    </citation>
    <scope>NUCLEOTIDE SEQUENCE [LARGE SCALE GENOMIC DNA]</scope>
    <source>
        <strain evidence="10 11">DSM 17918</strain>
    </source>
</reference>
<dbReference type="NCBIfam" id="NF005591">
    <property type="entry name" value="PRK07318.1"/>
    <property type="match status" value="1"/>
</dbReference>
<evidence type="ECO:0000256" key="8">
    <source>
        <dbReference type="ARBA" id="ARBA00023049"/>
    </source>
</evidence>
<dbReference type="GO" id="GO:0016805">
    <property type="term" value="F:dipeptidase activity"/>
    <property type="evidence" value="ECO:0007669"/>
    <property type="project" value="UniProtKB-KW"/>
</dbReference>
<dbReference type="InterPro" id="IPR050072">
    <property type="entry name" value="Peptidase_M20A"/>
</dbReference>
<protein>
    <submittedName>
        <fullName evidence="10">Succinyl-diaminopimelate desuccinylase</fullName>
    </submittedName>
</protein>
<comment type="similarity">
    <text evidence="2">Belongs to the peptidase M20A family.</text>
</comment>
<evidence type="ECO:0000256" key="7">
    <source>
        <dbReference type="ARBA" id="ARBA00022997"/>
    </source>
</evidence>
<evidence type="ECO:0000313" key="10">
    <source>
        <dbReference type="EMBL" id="SHE48149.1"/>
    </source>
</evidence>
<proteinExistence type="inferred from homology"/>
<dbReference type="InterPro" id="IPR001261">
    <property type="entry name" value="ArgE/DapE_CS"/>
</dbReference>
<evidence type="ECO:0000259" key="9">
    <source>
        <dbReference type="Pfam" id="PF07687"/>
    </source>
</evidence>
<evidence type="ECO:0000256" key="4">
    <source>
        <dbReference type="ARBA" id="ARBA00022723"/>
    </source>
</evidence>
<dbReference type="InterPro" id="IPR002933">
    <property type="entry name" value="Peptidase_M20"/>
</dbReference>
<dbReference type="RefSeq" id="WP_073341332.1">
    <property type="nucleotide sequence ID" value="NZ_FQVH01000002.1"/>
</dbReference>
<keyword evidence="5" id="KW-0378">Hydrolase</keyword>
<keyword evidence="4" id="KW-0479">Metal-binding</keyword>
<keyword evidence="7" id="KW-0224">Dipeptidase</keyword>
<gene>
    <name evidence="10" type="ORF">SAMN02746089_00306</name>
</gene>
<dbReference type="InterPro" id="IPR010964">
    <property type="entry name" value="M20A_pepV-rel"/>
</dbReference>
<evidence type="ECO:0000256" key="6">
    <source>
        <dbReference type="ARBA" id="ARBA00022833"/>
    </source>
</evidence>
<dbReference type="PROSITE" id="PS00759">
    <property type="entry name" value="ARGE_DAPE_CPG2_2"/>
    <property type="match status" value="1"/>
</dbReference>
<dbReference type="Pfam" id="PF07687">
    <property type="entry name" value="M20_dimer"/>
    <property type="match status" value="1"/>
</dbReference>
<keyword evidence="3" id="KW-0645">Protease</keyword>
<organism evidence="10 11">
    <name type="scientific">Caldanaerobius fijiensis DSM 17918</name>
    <dbReference type="NCBI Taxonomy" id="1121256"/>
    <lineage>
        <taxon>Bacteria</taxon>
        <taxon>Bacillati</taxon>
        <taxon>Bacillota</taxon>
        <taxon>Clostridia</taxon>
        <taxon>Thermoanaerobacterales</taxon>
        <taxon>Thermoanaerobacteraceae</taxon>
        <taxon>Caldanaerobius</taxon>
    </lineage>
</organism>
<keyword evidence="6" id="KW-0862">Zinc</keyword>
<dbReference type="GO" id="GO:0008777">
    <property type="term" value="F:acetylornithine deacetylase activity"/>
    <property type="evidence" value="ECO:0007669"/>
    <property type="project" value="TreeGrafter"/>
</dbReference>
<dbReference type="PANTHER" id="PTHR43808:SF31">
    <property type="entry name" value="N-ACETYL-L-CITRULLINE DEACETYLASE"/>
    <property type="match status" value="1"/>
</dbReference>
<evidence type="ECO:0000256" key="1">
    <source>
        <dbReference type="ARBA" id="ARBA00001947"/>
    </source>
</evidence>
<evidence type="ECO:0000256" key="3">
    <source>
        <dbReference type="ARBA" id="ARBA00022670"/>
    </source>
</evidence>
<dbReference type="CDD" id="cd03888">
    <property type="entry name" value="M20_PepV"/>
    <property type="match status" value="1"/>
</dbReference>
<accession>A0A1M4TUI8</accession>
<dbReference type="Gene3D" id="3.40.630.10">
    <property type="entry name" value="Zn peptidases"/>
    <property type="match status" value="1"/>
</dbReference>
<evidence type="ECO:0000256" key="5">
    <source>
        <dbReference type="ARBA" id="ARBA00022801"/>
    </source>
</evidence>
<sequence>MKFDALIEGMAGDIIKSTQDVLKYRSVQGEPLPGAPFGEGVKGSLDYVLSLSEKMGFETKNLDGYVGYAQYGDGDEMVGILVHLDVVPEGDGWTYPPYSGEIHDNRIYGRGAIDDKGPAIACLYALKAIKDSGVSLKRKVRIIFGTNEESGWKDIEYYKKHEIYPDLGFTPDANFPLIFAEKGILTFKIKMDFETKKEGHIFLKHLKGGNAANMVPDYCEACLSVNPDKKDYIKMLVLKMINEDNVNVKLLDRGDDILIKSYGISAHGSTPEKGVNAIMQLIMILYRLDFARDDVYQFISYFAEKVGMDYTGKNMSLNISDDISGGLTFNIGVINVDDKKGTVEINIRYPVTASRDTVESIIKRHLPEKFNYVYLNGFDPIHVSTNSVLAQTLLKVYRQSTGDDVSNPIAIGGGTYARAFKNFVAFGPVFPGGAELAHQKDEYIEIEHLIKLAKIYSMAIYELSNI</sequence>
<dbReference type="InterPro" id="IPR036264">
    <property type="entry name" value="Bact_exopeptidase_dim_dom"/>
</dbReference>
<dbReference type="STRING" id="1121256.SAMN02746089_00306"/>
<dbReference type="GO" id="GO:0008270">
    <property type="term" value="F:zinc ion binding"/>
    <property type="evidence" value="ECO:0007669"/>
    <property type="project" value="InterPro"/>
</dbReference>
<dbReference type="Pfam" id="PF01546">
    <property type="entry name" value="Peptidase_M20"/>
    <property type="match status" value="1"/>
</dbReference>
<dbReference type="NCBIfam" id="TIGR01887">
    <property type="entry name" value="dipeptidaselike"/>
    <property type="match status" value="1"/>
</dbReference>
<dbReference type="Gene3D" id="3.30.70.360">
    <property type="match status" value="2"/>
</dbReference>